<dbReference type="EMBL" id="GBRH01179411">
    <property type="protein sequence ID" value="JAE18485.1"/>
    <property type="molecule type" value="Transcribed_RNA"/>
</dbReference>
<evidence type="ECO:0000313" key="1">
    <source>
        <dbReference type="EMBL" id="JAE18485.1"/>
    </source>
</evidence>
<accession>A0A0A9G080</accession>
<organism evidence="1">
    <name type="scientific">Arundo donax</name>
    <name type="common">Giant reed</name>
    <name type="synonym">Donax arundinaceus</name>
    <dbReference type="NCBI Taxonomy" id="35708"/>
    <lineage>
        <taxon>Eukaryota</taxon>
        <taxon>Viridiplantae</taxon>
        <taxon>Streptophyta</taxon>
        <taxon>Embryophyta</taxon>
        <taxon>Tracheophyta</taxon>
        <taxon>Spermatophyta</taxon>
        <taxon>Magnoliopsida</taxon>
        <taxon>Liliopsida</taxon>
        <taxon>Poales</taxon>
        <taxon>Poaceae</taxon>
        <taxon>PACMAD clade</taxon>
        <taxon>Arundinoideae</taxon>
        <taxon>Arundineae</taxon>
        <taxon>Arundo</taxon>
    </lineage>
</organism>
<dbReference type="AlphaFoldDB" id="A0A0A9G080"/>
<sequence length="32" mass="3506">MGCTACSYFPTKTSLKHLYGAGYGHNRLVLES</sequence>
<reference evidence="1" key="1">
    <citation type="submission" date="2014-09" db="EMBL/GenBank/DDBJ databases">
        <authorList>
            <person name="Magalhaes I.L.F."/>
            <person name="Oliveira U."/>
            <person name="Santos F.R."/>
            <person name="Vidigal T.H.D.A."/>
            <person name="Brescovit A.D."/>
            <person name="Santos A.J."/>
        </authorList>
    </citation>
    <scope>NUCLEOTIDE SEQUENCE</scope>
    <source>
        <tissue evidence="1">Shoot tissue taken approximately 20 cm above the soil surface</tissue>
    </source>
</reference>
<proteinExistence type="predicted"/>
<reference evidence="1" key="2">
    <citation type="journal article" date="2015" name="Data Brief">
        <title>Shoot transcriptome of the giant reed, Arundo donax.</title>
        <authorList>
            <person name="Barrero R.A."/>
            <person name="Guerrero F.D."/>
            <person name="Moolhuijzen P."/>
            <person name="Goolsby J.A."/>
            <person name="Tidwell J."/>
            <person name="Bellgard S.E."/>
            <person name="Bellgard M.I."/>
        </authorList>
    </citation>
    <scope>NUCLEOTIDE SEQUENCE</scope>
    <source>
        <tissue evidence="1">Shoot tissue taken approximately 20 cm above the soil surface</tissue>
    </source>
</reference>
<protein>
    <submittedName>
        <fullName evidence="1">Similar to EBS1 (EMS-MUTAGENIZED BRI1 SUPPRESSOR 1)</fullName>
    </submittedName>
</protein>
<name>A0A0A9G080_ARUDO</name>